<reference evidence="13 14" key="1">
    <citation type="submission" date="2020-04" db="EMBL/GenBank/DDBJ databases">
        <title>Genome sequencing of novel species.</title>
        <authorList>
            <person name="Heo J."/>
            <person name="Kim S.-J."/>
            <person name="Kim J.-S."/>
            <person name="Hong S.-B."/>
            <person name="Kwon S.-W."/>
        </authorList>
    </citation>
    <scope>NUCLEOTIDE SEQUENCE [LARGE SCALE GENOMIC DNA]</scope>
    <source>
        <strain evidence="13 14">MFER-1</strain>
    </source>
</reference>
<dbReference type="Gene3D" id="3.40.630.10">
    <property type="entry name" value="Zn peptidases"/>
    <property type="match status" value="1"/>
</dbReference>
<proteinExistence type="inferred from homology"/>
<comment type="cofactor">
    <cofactor evidence="1">
        <name>Co(2+)</name>
        <dbReference type="ChEBI" id="CHEBI:48828"/>
    </cofactor>
</comment>
<dbReference type="GO" id="GO:0046872">
    <property type="term" value="F:metal ion binding"/>
    <property type="evidence" value="ECO:0007669"/>
    <property type="project" value="UniProtKB-KW"/>
</dbReference>
<evidence type="ECO:0000256" key="1">
    <source>
        <dbReference type="ARBA" id="ARBA00001941"/>
    </source>
</evidence>
<dbReference type="NCBIfam" id="TIGR01910">
    <property type="entry name" value="DapE-ArgE"/>
    <property type="match status" value="1"/>
</dbReference>
<evidence type="ECO:0000313" key="13">
    <source>
        <dbReference type="EMBL" id="QJD82990.1"/>
    </source>
</evidence>
<dbReference type="InterPro" id="IPR011650">
    <property type="entry name" value="Peptidase_M20_dimer"/>
</dbReference>
<dbReference type="PROSITE" id="PS00758">
    <property type="entry name" value="ARGE_DAPE_CPG2_1"/>
    <property type="match status" value="1"/>
</dbReference>
<gene>
    <name evidence="13" type="ORF">HH215_07250</name>
</gene>
<dbReference type="GO" id="GO:0009089">
    <property type="term" value="P:lysine biosynthetic process via diaminopimelate"/>
    <property type="evidence" value="ECO:0007669"/>
    <property type="project" value="UniProtKB-UniPathway"/>
</dbReference>
<evidence type="ECO:0000256" key="6">
    <source>
        <dbReference type="ARBA" id="ARBA00016853"/>
    </source>
</evidence>
<dbReference type="PANTHER" id="PTHR43808">
    <property type="entry name" value="ACETYLORNITHINE DEACETYLASE"/>
    <property type="match status" value="1"/>
</dbReference>
<sequence>MLTQQENELLQLIDEEELIRFLRQLVATNSENPPGREGAVARLIADKLRSIGCQVELQEVEGDRVNVIVALEGERPEKLLFNGHTDTVPAGNLELWDSDPWAAEIRDGKMYGLGSCDMKAGVASMIFAVQALVQSKVVRSRGLLFTAVIDEEVNFLGTKALLSNDKLADCVMACISEPTSLRIGNRLKGAMEFSARTVGRSAHTGVAFNGDNAIFKMGRYLEALREYNDGLAKVVSDPDLRHPTVNVGKIQGGVGVTLVPDFCDVDFDRQVLPTESMELAEKEVRHLTDALNRDEGLGVELVLKQSFSTWTLSDGEEVVVRLSEAINDATGEESAFMGFNGYAEVELLSAAGIPSLLYGPGSIDVAHAPNEFVPLDQVVKAAKVYALMAHRFVTGN</sequence>
<evidence type="ECO:0000256" key="8">
    <source>
        <dbReference type="ARBA" id="ARBA00022801"/>
    </source>
</evidence>
<dbReference type="UniPathway" id="UPA00034">
    <property type="reaction ID" value="UER00021"/>
</dbReference>
<accession>A0A7Z2VHB2</accession>
<dbReference type="Gene3D" id="3.30.70.360">
    <property type="match status" value="1"/>
</dbReference>
<keyword evidence="8" id="KW-0378">Hydrolase</keyword>
<dbReference type="InterPro" id="IPR036264">
    <property type="entry name" value="Bact_exopeptidase_dim_dom"/>
</dbReference>
<evidence type="ECO:0000256" key="10">
    <source>
        <dbReference type="ARBA" id="ARBA00023285"/>
    </source>
</evidence>
<comment type="similarity">
    <text evidence="4">Belongs to the peptidase M20A family.</text>
</comment>
<dbReference type="KEGG" id="cheb:HH215_07250"/>
<dbReference type="EMBL" id="CP051680">
    <property type="protein sequence ID" value="QJD82990.1"/>
    <property type="molecule type" value="Genomic_DNA"/>
</dbReference>
<dbReference type="InterPro" id="IPR001261">
    <property type="entry name" value="ArgE/DapE_CS"/>
</dbReference>
<keyword evidence="10" id="KW-0170">Cobalt</keyword>
<evidence type="ECO:0000256" key="2">
    <source>
        <dbReference type="ARBA" id="ARBA00001947"/>
    </source>
</evidence>
<comment type="pathway">
    <text evidence="3">Amino-acid biosynthesis; L-lysine biosynthesis via DAP pathway; LL-2,6-diaminopimelate from (S)-tetrahydrodipicolinate (succinylase route): step 3/3.</text>
</comment>
<dbReference type="CDD" id="cd08659">
    <property type="entry name" value="M20_ArgE_DapE-like"/>
    <property type="match status" value="1"/>
</dbReference>
<dbReference type="InterPro" id="IPR010182">
    <property type="entry name" value="ArgE/DapE"/>
</dbReference>
<dbReference type="InterPro" id="IPR050072">
    <property type="entry name" value="Peptidase_M20A"/>
</dbReference>
<dbReference type="Pfam" id="PF01546">
    <property type="entry name" value="Peptidase_M20"/>
    <property type="match status" value="1"/>
</dbReference>
<dbReference type="SUPFAM" id="SSF53187">
    <property type="entry name" value="Zn-dependent exopeptidases"/>
    <property type="match status" value="1"/>
</dbReference>
<dbReference type="PROSITE" id="PS00759">
    <property type="entry name" value="ARGE_DAPE_CPG2_2"/>
    <property type="match status" value="1"/>
</dbReference>
<dbReference type="SUPFAM" id="SSF55031">
    <property type="entry name" value="Bacterial exopeptidase dimerisation domain"/>
    <property type="match status" value="1"/>
</dbReference>
<dbReference type="EC" id="3.5.1.18" evidence="5"/>
<evidence type="ECO:0000256" key="3">
    <source>
        <dbReference type="ARBA" id="ARBA00005130"/>
    </source>
</evidence>
<evidence type="ECO:0000256" key="9">
    <source>
        <dbReference type="ARBA" id="ARBA00022833"/>
    </source>
</evidence>
<evidence type="ECO:0000259" key="12">
    <source>
        <dbReference type="Pfam" id="PF07687"/>
    </source>
</evidence>
<keyword evidence="9" id="KW-0862">Zinc</keyword>
<dbReference type="AlphaFoldDB" id="A0A7Z2VHB2"/>
<evidence type="ECO:0000256" key="7">
    <source>
        <dbReference type="ARBA" id="ARBA00022723"/>
    </source>
</evidence>
<organism evidence="13 14">
    <name type="scientific">Cohnella herbarum</name>
    <dbReference type="NCBI Taxonomy" id="2728023"/>
    <lineage>
        <taxon>Bacteria</taxon>
        <taxon>Bacillati</taxon>
        <taxon>Bacillota</taxon>
        <taxon>Bacilli</taxon>
        <taxon>Bacillales</taxon>
        <taxon>Paenibacillaceae</taxon>
        <taxon>Cohnella</taxon>
    </lineage>
</organism>
<evidence type="ECO:0000256" key="4">
    <source>
        <dbReference type="ARBA" id="ARBA00006247"/>
    </source>
</evidence>
<protein>
    <recommendedName>
        <fullName evidence="6">Probable succinyl-diaminopimelate desuccinylase</fullName>
        <ecNumber evidence="5">3.5.1.18</ecNumber>
    </recommendedName>
</protein>
<evidence type="ECO:0000256" key="11">
    <source>
        <dbReference type="ARBA" id="ARBA00051301"/>
    </source>
</evidence>
<evidence type="ECO:0000256" key="5">
    <source>
        <dbReference type="ARBA" id="ARBA00011921"/>
    </source>
</evidence>
<dbReference type="GO" id="GO:0009014">
    <property type="term" value="F:succinyl-diaminopimelate desuccinylase activity"/>
    <property type="evidence" value="ECO:0007669"/>
    <property type="project" value="UniProtKB-EC"/>
</dbReference>
<dbReference type="Proteomes" id="UP000502248">
    <property type="component" value="Chromosome"/>
</dbReference>
<dbReference type="RefSeq" id="WP_169279287.1">
    <property type="nucleotide sequence ID" value="NZ_CP051680.1"/>
</dbReference>
<feature type="domain" description="Peptidase M20 dimerisation" evidence="12">
    <location>
        <begin position="187"/>
        <end position="291"/>
    </location>
</feature>
<keyword evidence="14" id="KW-1185">Reference proteome</keyword>
<keyword evidence="7" id="KW-0479">Metal-binding</keyword>
<comment type="catalytic activity">
    <reaction evidence="11">
        <text>N-succinyl-(2S,6S)-2,6-diaminopimelate + H2O = (2S,6S)-2,6-diaminopimelate + succinate</text>
        <dbReference type="Rhea" id="RHEA:22608"/>
        <dbReference type="ChEBI" id="CHEBI:15377"/>
        <dbReference type="ChEBI" id="CHEBI:30031"/>
        <dbReference type="ChEBI" id="CHEBI:57609"/>
        <dbReference type="ChEBI" id="CHEBI:58087"/>
        <dbReference type="EC" id="3.5.1.18"/>
    </reaction>
</comment>
<comment type="cofactor">
    <cofactor evidence="2">
        <name>Zn(2+)</name>
        <dbReference type="ChEBI" id="CHEBI:29105"/>
    </cofactor>
</comment>
<name>A0A7Z2VHB2_9BACL</name>
<evidence type="ECO:0000313" key="14">
    <source>
        <dbReference type="Proteomes" id="UP000502248"/>
    </source>
</evidence>
<dbReference type="InterPro" id="IPR002933">
    <property type="entry name" value="Peptidase_M20"/>
</dbReference>
<dbReference type="Pfam" id="PF07687">
    <property type="entry name" value="M20_dimer"/>
    <property type="match status" value="1"/>
</dbReference>